<reference evidence="1" key="1">
    <citation type="submission" date="2019-06" db="EMBL/GenBank/DDBJ databases">
        <authorList>
            <consortium name="Wellcome Sanger Institute Data Sharing"/>
        </authorList>
    </citation>
    <scope>NUCLEOTIDE SEQUENCE [LARGE SCALE GENOMIC DNA]</scope>
</reference>
<reference evidence="1" key="3">
    <citation type="submission" date="2025-09" db="UniProtKB">
        <authorList>
            <consortium name="Ensembl"/>
        </authorList>
    </citation>
    <scope>IDENTIFICATION</scope>
</reference>
<evidence type="ECO:0000313" key="2">
    <source>
        <dbReference type="Proteomes" id="UP000472271"/>
    </source>
</evidence>
<dbReference type="Gene3D" id="3.40.50.300">
    <property type="entry name" value="P-loop containing nucleotide triphosphate hydrolases"/>
    <property type="match status" value="1"/>
</dbReference>
<dbReference type="AlphaFoldDB" id="A0A673CI21"/>
<sequence length="84" mass="8929">TSGFCGGAACPEWKTSGRSDERSPDCLRIVLIGKTGSGKSSSGVCVVCPTAAVMVRSQRPCFCSSTIRPHSKQTKLWILFMTSS</sequence>
<dbReference type="Ensembl" id="ENSSORT00005054208.1">
    <property type="protein sequence ID" value="ENSSORP00005052954.1"/>
    <property type="gene ID" value="ENSSORG00005023856.1"/>
</dbReference>
<dbReference type="Proteomes" id="UP000472271">
    <property type="component" value="Chromosome 4"/>
</dbReference>
<proteinExistence type="predicted"/>
<accession>A0A673CI21</accession>
<organism evidence="1 2">
    <name type="scientific">Sphaeramia orbicularis</name>
    <name type="common">orbiculate cardinalfish</name>
    <dbReference type="NCBI Taxonomy" id="375764"/>
    <lineage>
        <taxon>Eukaryota</taxon>
        <taxon>Metazoa</taxon>
        <taxon>Chordata</taxon>
        <taxon>Craniata</taxon>
        <taxon>Vertebrata</taxon>
        <taxon>Euteleostomi</taxon>
        <taxon>Actinopterygii</taxon>
        <taxon>Neopterygii</taxon>
        <taxon>Teleostei</taxon>
        <taxon>Neoteleostei</taxon>
        <taxon>Acanthomorphata</taxon>
        <taxon>Gobiaria</taxon>
        <taxon>Kurtiformes</taxon>
        <taxon>Apogonoidei</taxon>
        <taxon>Apogonidae</taxon>
        <taxon>Apogoninae</taxon>
        <taxon>Sphaeramia</taxon>
    </lineage>
</organism>
<name>A0A673CI21_9TELE</name>
<dbReference type="InterPro" id="IPR027417">
    <property type="entry name" value="P-loop_NTPase"/>
</dbReference>
<reference evidence="1" key="2">
    <citation type="submission" date="2025-08" db="UniProtKB">
        <authorList>
            <consortium name="Ensembl"/>
        </authorList>
    </citation>
    <scope>IDENTIFICATION</scope>
</reference>
<evidence type="ECO:0008006" key="3">
    <source>
        <dbReference type="Google" id="ProtNLM"/>
    </source>
</evidence>
<evidence type="ECO:0000313" key="1">
    <source>
        <dbReference type="Ensembl" id="ENSSORP00005052954.1"/>
    </source>
</evidence>
<keyword evidence="2" id="KW-1185">Reference proteome</keyword>
<dbReference type="InParanoid" id="A0A673CI21"/>
<protein>
    <recommendedName>
        <fullName evidence="3">AIG1-type G domain-containing protein</fullName>
    </recommendedName>
</protein>